<keyword evidence="2 5" id="KW-0694">RNA-binding</keyword>
<keyword evidence="4 5" id="KW-0687">Ribonucleoprotein</keyword>
<sequence length="232" mass="24804">MAQTRIPAETRTEFGKGAARRTRRAGKIPAVLYGHGTDPVHLSLPSLQFAAVVREQGRNAVLELDVDGSSPQLALTKTVVVHPLRPYIEHVDLLVIKRGEKVEVELDVVVTGEAAPGSLVTQDLNTVLVEADVLNIPENIEISVEDAEIGTQYFAKDLKLPGGVELRTDEEYLVVQVVPAPTEEDLEAEVDAEGAGVVEEPSDEEQAAEAETEGDSAEGSADSEGDSESSDK</sequence>
<dbReference type="AlphaFoldDB" id="A0A852W110"/>
<dbReference type="InterPro" id="IPR029751">
    <property type="entry name" value="Ribosomal_L25_dom"/>
</dbReference>
<dbReference type="EMBL" id="JACCCZ010000001">
    <property type="protein sequence ID" value="NYG02040.1"/>
    <property type="molecule type" value="Genomic_DNA"/>
</dbReference>
<evidence type="ECO:0000313" key="12">
    <source>
        <dbReference type="Proteomes" id="UP000549695"/>
    </source>
</evidence>
<dbReference type="NCBIfam" id="TIGR00731">
    <property type="entry name" value="bL25_bact_ctc"/>
    <property type="match status" value="1"/>
</dbReference>
<dbReference type="RefSeq" id="WP_073577623.1">
    <property type="nucleotide sequence ID" value="NZ_BAAAJZ010000001.1"/>
</dbReference>
<protein>
    <recommendedName>
        <fullName evidence="5">Large ribosomal subunit protein bL25</fullName>
    </recommendedName>
    <alternativeName>
        <fullName evidence="5">General stress protein CTC</fullName>
    </alternativeName>
</protein>
<dbReference type="Pfam" id="PF01386">
    <property type="entry name" value="Ribosomal_L25p"/>
    <property type="match status" value="1"/>
</dbReference>
<dbReference type="Pfam" id="PF14693">
    <property type="entry name" value="Ribosomal_TL5_C"/>
    <property type="match status" value="1"/>
</dbReference>
<feature type="domain" description="Large ribosomal subunit protein bL25 L25" evidence="7">
    <location>
        <begin position="7"/>
        <end position="93"/>
    </location>
</feature>
<feature type="compositionally biased region" description="Acidic residues" evidence="6">
    <location>
        <begin position="200"/>
        <end position="232"/>
    </location>
</feature>
<feature type="domain" description="Large ribosomal subunit protein bL25 beta" evidence="8">
    <location>
        <begin position="101"/>
        <end position="179"/>
    </location>
</feature>
<dbReference type="InterPro" id="IPR001021">
    <property type="entry name" value="Ribosomal_bL25_long"/>
</dbReference>
<accession>A0A852W110</accession>
<dbReference type="GO" id="GO:0008097">
    <property type="term" value="F:5S rRNA binding"/>
    <property type="evidence" value="ECO:0007669"/>
    <property type="project" value="InterPro"/>
</dbReference>
<name>A0A852W110_PSEA5</name>
<dbReference type="CDD" id="cd00495">
    <property type="entry name" value="Ribosomal_L25_TL5_CTC"/>
    <property type="match status" value="1"/>
</dbReference>
<proteinExistence type="inferred from homology"/>
<feature type="region of interest" description="Disordered" evidence="6">
    <location>
        <begin position="1"/>
        <end position="22"/>
    </location>
</feature>
<feature type="compositionally biased region" description="Acidic residues" evidence="6">
    <location>
        <begin position="182"/>
        <end position="192"/>
    </location>
</feature>
<dbReference type="Proteomes" id="UP000549695">
    <property type="component" value="Unassembled WGS sequence"/>
</dbReference>
<dbReference type="InterPro" id="IPR011035">
    <property type="entry name" value="Ribosomal_bL25/Gln-tRNA_synth"/>
</dbReference>
<dbReference type="InterPro" id="IPR020057">
    <property type="entry name" value="Ribosomal_bL25_b-dom"/>
</dbReference>
<dbReference type="HAMAP" id="MF_01334">
    <property type="entry name" value="Ribosomal_bL25_CTC"/>
    <property type="match status" value="1"/>
</dbReference>
<dbReference type="SUPFAM" id="SSF50715">
    <property type="entry name" value="Ribosomal protein L25-like"/>
    <property type="match status" value="1"/>
</dbReference>
<dbReference type="PANTHER" id="PTHR33284">
    <property type="entry name" value="RIBOSOMAL PROTEIN L25/GLN-TRNA SYNTHETASE, ANTI-CODON-BINDING DOMAIN-CONTAINING PROTEIN"/>
    <property type="match status" value="1"/>
</dbReference>
<dbReference type="GO" id="GO:0003735">
    <property type="term" value="F:structural constituent of ribosome"/>
    <property type="evidence" value="ECO:0007669"/>
    <property type="project" value="InterPro"/>
</dbReference>
<dbReference type="Gene3D" id="2.170.120.20">
    <property type="entry name" value="Ribosomal protein L25, beta domain"/>
    <property type="match status" value="1"/>
</dbReference>
<evidence type="ECO:0000256" key="3">
    <source>
        <dbReference type="ARBA" id="ARBA00022980"/>
    </source>
</evidence>
<evidence type="ECO:0000256" key="2">
    <source>
        <dbReference type="ARBA" id="ARBA00022884"/>
    </source>
</evidence>
<evidence type="ECO:0000313" key="9">
    <source>
        <dbReference type="EMBL" id="NYG02040.1"/>
    </source>
</evidence>
<dbReference type="Gene3D" id="2.40.240.10">
    <property type="entry name" value="Ribosomal Protein L25, Chain P"/>
    <property type="match status" value="1"/>
</dbReference>
<dbReference type="Proteomes" id="UP000232453">
    <property type="component" value="Unassembled WGS sequence"/>
</dbReference>
<comment type="function">
    <text evidence="5">This is one of the proteins that binds to the 5S RNA in the ribosome where it forms part of the central protuberance.</text>
</comment>
<keyword evidence="3 5" id="KW-0689">Ribosomal protein</keyword>
<evidence type="ECO:0000259" key="8">
    <source>
        <dbReference type="Pfam" id="PF14693"/>
    </source>
</evidence>
<dbReference type="InterPro" id="IPR037121">
    <property type="entry name" value="Ribosomal_bL25_C"/>
</dbReference>
<comment type="subunit">
    <text evidence="5">Part of the 50S ribosomal subunit; part of the 5S rRNA/L5/L18/L25 subcomplex. Contacts the 5S rRNA. Binds to the 5S rRNA independently of L5 and L18.</text>
</comment>
<dbReference type="InterPro" id="IPR020930">
    <property type="entry name" value="Ribosomal_uL5_bac-type"/>
</dbReference>
<dbReference type="InterPro" id="IPR020056">
    <property type="entry name" value="Rbsml_bL25/Gln-tRNA_synth_N"/>
</dbReference>
<reference evidence="9 12" key="1">
    <citation type="submission" date="2020-07" db="EMBL/GenBank/DDBJ databases">
        <title>Sequencing the genomes of 1000 actinobacteria strains.</title>
        <authorList>
            <person name="Klenk H.-P."/>
        </authorList>
    </citation>
    <scope>NUCLEOTIDE SEQUENCE [LARGE SCALE GENOMIC DNA]</scope>
    <source>
        <strain evidence="10 11">DSM 44104</strain>
        <strain evidence="9 12">DSM 44749</strain>
    </source>
</reference>
<dbReference type="GeneID" id="98052096"/>
<dbReference type="GO" id="GO:0006412">
    <property type="term" value="P:translation"/>
    <property type="evidence" value="ECO:0007669"/>
    <property type="project" value="UniProtKB-UniRule"/>
</dbReference>
<evidence type="ECO:0000256" key="5">
    <source>
        <dbReference type="HAMAP-Rule" id="MF_01334"/>
    </source>
</evidence>
<evidence type="ECO:0000256" key="1">
    <source>
        <dbReference type="ARBA" id="ARBA00022730"/>
    </source>
</evidence>
<organism evidence="9 12">
    <name type="scientific">Pseudonocardia alni</name>
    <name type="common">Amycolata alni</name>
    <dbReference type="NCBI Taxonomy" id="33907"/>
    <lineage>
        <taxon>Bacteria</taxon>
        <taxon>Bacillati</taxon>
        <taxon>Actinomycetota</taxon>
        <taxon>Actinomycetes</taxon>
        <taxon>Pseudonocardiales</taxon>
        <taxon>Pseudonocardiaceae</taxon>
        <taxon>Pseudonocardia</taxon>
    </lineage>
</organism>
<evidence type="ECO:0000313" key="11">
    <source>
        <dbReference type="Proteomes" id="UP000232453"/>
    </source>
</evidence>
<dbReference type="GO" id="GO:0022625">
    <property type="term" value="C:cytosolic large ribosomal subunit"/>
    <property type="evidence" value="ECO:0007669"/>
    <property type="project" value="TreeGrafter"/>
</dbReference>
<evidence type="ECO:0000259" key="7">
    <source>
        <dbReference type="Pfam" id="PF01386"/>
    </source>
</evidence>
<dbReference type="EMBL" id="PHUJ01000003">
    <property type="protein sequence ID" value="PKB32401.1"/>
    <property type="molecule type" value="Genomic_DNA"/>
</dbReference>
<gene>
    <name evidence="5" type="primary">rplY</name>
    <name evidence="5" type="synonym">ctc</name>
    <name evidence="10" type="ORF">ATL51_4128</name>
    <name evidence="9" type="ORF">HDA37_002325</name>
</gene>
<accession>A0AA44US84</accession>
<evidence type="ECO:0000256" key="4">
    <source>
        <dbReference type="ARBA" id="ARBA00023274"/>
    </source>
</evidence>
<dbReference type="NCBIfam" id="NF004131">
    <property type="entry name" value="PRK05618.2-1"/>
    <property type="match status" value="1"/>
</dbReference>
<comment type="caution">
    <text evidence="9">The sequence shown here is derived from an EMBL/GenBank/DDBJ whole genome shotgun (WGS) entry which is preliminary data.</text>
</comment>
<evidence type="ECO:0000313" key="10">
    <source>
        <dbReference type="EMBL" id="PKB32401.1"/>
    </source>
</evidence>
<keyword evidence="12" id="KW-1185">Reference proteome</keyword>
<feature type="region of interest" description="Disordered" evidence="6">
    <location>
        <begin position="180"/>
        <end position="232"/>
    </location>
</feature>
<evidence type="ECO:0000256" key="6">
    <source>
        <dbReference type="SAM" id="MobiDB-lite"/>
    </source>
</evidence>
<dbReference type="PANTHER" id="PTHR33284:SF1">
    <property type="entry name" value="RIBOSOMAL PROTEIN L25_GLN-TRNA SYNTHETASE, ANTI-CODON-BINDING DOMAIN-CONTAINING PROTEIN"/>
    <property type="match status" value="1"/>
</dbReference>
<keyword evidence="1 5" id="KW-0699">rRNA-binding</keyword>
<comment type="similarity">
    <text evidence="5">Belongs to the bacterial ribosomal protein bL25 family. CTC subfamily.</text>
</comment>